<evidence type="ECO:0000259" key="6">
    <source>
        <dbReference type="PROSITE" id="PS51332"/>
    </source>
</evidence>
<keyword evidence="2" id="KW-0805">Transcription regulation</keyword>
<dbReference type="Gene3D" id="1.10.1240.10">
    <property type="entry name" value="Methionine synthase domain"/>
    <property type="match status" value="1"/>
</dbReference>
<evidence type="ECO:0000256" key="4">
    <source>
        <dbReference type="ARBA" id="ARBA00023163"/>
    </source>
</evidence>
<evidence type="ECO:0000256" key="1">
    <source>
        <dbReference type="ARBA" id="ARBA00022491"/>
    </source>
</evidence>
<gene>
    <name evidence="7" type="ORF">UFOPK2761_03110</name>
</gene>
<dbReference type="Gene3D" id="1.10.1660.10">
    <property type="match status" value="1"/>
</dbReference>
<dbReference type="Gene3D" id="3.40.50.280">
    <property type="entry name" value="Cobalamin-binding domain"/>
    <property type="match status" value="1"/>
</dbReference>
<protein>
    <submittedName>
        <fullName evidence="7">Unannotated protein</fullName>
    </submittedName>
</protein>
<dbReference type="EMBL" id="CAEZYQ010000036">
    <property type="protein sequence ID" value="CAB4766590.1"/>
    <property type="molecule type" value="Genomic_DNA"/>
</dbReference>
<dbReference type="GO" id="GO:0003700">
    <property type="term" value="F:DNA-binding transcription factor activity"/>
    <property type="evidence" value="ECO:0007669"/>
    <property type="project" value="InterPro"/>
</dbReference>
<dbReference type="GO" id="GO:0031419">
    <property type="term" value="F:cobalamin binding"/>
    <property type="evidence" value="ECO:0007669"/>
    <property type="project" value="InterPro"/>
</dbReference>
<keyword evidence="4" id="KW-0804">Transcription</keyword>
<evidence type="ECO:0000256" key="3">
    <source>
        <dbReference type="ARBA" id="ARBA00023125"/>
    </source>
</evidence>
<dbReference type="SMART" id="SM00422">
    <property type="entry name" value="HTH_MERR"/>
    <property type="match status" value="1"/>
</dbReference>
<dbReference type="GO" id="GO:0046872">
    <property type="term" value="F:metal ion binding"/>
    <property type="evidence" value="ECO:0007669"/>
    <property type="project" value="InterPro"/>
</dbReference>
<dbReference type="InterPro" id="IPR003759">
    <property type="entry name" value="Cbl-bd_cap"/>
</dbReference>
<keyword evidence="3" id="KW-0238">DNA-binding</keyword>
<dbReference type="InterPro" id="IPR036594">
    <property type="entry name" value="Meth_synthase_dom"/>
</dbReference>
<dbReference type="AlphaFoldDB" id="A0A6J6V326"/>
<dbReference type="InterPro" id="IPR009061">
    <property type="entry name" value="DNA-bd_dom_put_sf"/>
</dbReference>
<name>A0A6J6V326_9ZZZZ</name>
<sequence>MSGGPAERWRIGVLATRVGVSETLLRAWEMRYGLLSPTRTQAGYRLYGPEDERRALAMQAARERGVPAAQAAADILANERTRAEGHDRPEDGTVHSEGSLDVARTRAELEAAMLAFDVGSMHEALDRLLRTVSVETAIRDVLLPFMAQVGQGWESGDFDVADEHFASDLVRGRLAALAVGPGTRSGPTALLACPPEESHDIALKAFEVVLQRAGWRTRFLGPNCPLPSVQVAVDVVRPELVVLAGTLPQVFQLSEADVAVVRRLARDQTLALAGPGATAELAAEWGALHLPGDPVSAALSLVDRAREIPAARPS</sequence>
<dbReference type="GO" id="GO:0003677">
    <property type="term" value="F:DNA binding"/>
    <property type="evidence" value="ECO:0007669"/>
    <property type="project" value="UniProtKB-KW"/>
</dbReference>
<proteinExistence type="predicted"/>
<dbReference type="PROSITE" id="PS00552">
    <property type="entry name" value="HTH_MERR_1"/>
    <property type="match status" value="1"/>
</dbReference>
<evidence type="ECO:0000259" key="5">
    <source>
        <dbReference type="PROSITE" id="PS50937"/>
    </source>
</evidence>
<dbReference type="InterPro" id="IPR036724">
    <property type="entry name" value="Cobalamin-bd_sf"/>
</dbReference>
<dbReference type="PROSITE" id="PS51332">
    <property type="entry name" value="B12_BINDING"/>
    <property type="match status" value="1"/>
</dbReference>
<evidence type="ECO:0000256" key="2">
    <source>
        <dbReference type="ARBA" id="ARBA00023015"/>
    </source>
</evidence>
<evidence type="ECO:0000313" key="7">
    <source>
        <dbReference type="EMBL" id="CAB4766590.1"/>
    </source>
</evidence>
<feature type="domain" description="HTH merR-type" evidence="5">
    <location>
        <begin position="8"/>
        <end position="75"/>
    </location>
</feature>
<dbReference type="PROSITE" id="PS50937">
    <property type="entry name" value="HTH_MERR_2"/>
    <property type="match status" value="1"/>
</dbReference>
<dbReference type="PANTHER" id="PTHR30204:SF69">
    <property type="entry name" value="MERR-FAMILY TRANSCRIPTIONAL REGULATOR"/>
    <property type="match status" value="1"/>
</dbReference>
<dbReference type="InterPro" id="IPR000551">
    <property type="entry name" value="MerR-type_HTH_dom"/>
</dbReference>
<dbReference type="SUPFAM" id="SSF46955">
    <property type="entry name" value="Putative DNA-binding domain"/>
    <property type="match status" value="1"/>
</dbReference>
<dbReference type="PANTHER" id="PTHR30204">
    <property type="entry name" value="REDOX-CYCLING DRUG-SENSING TRANSCRIPTIONAL ACTIVATOR SOXR"/>
    <property type="match status" value="1"/>
</dbReference>
<keyword evidence="1" id="KW-0678">Repressor</keyword>
<accession>A0A6J6V326</accession>
<feature type="domain" description="B12-binding" evidence="6">
    <location>
        <begin position="186"/>
        <end position="312"/>
    </location>
</feature>
<dbReference type="InterPro" id="IPR047057">
    <property type="entry name" value="MerR_fam"/>
</dbReference>
<reference evidence="7" key="1">
    <citation type="submission" date="2020-05" db="EMBL/GenBank/DDBJ databases">
        <authorList>
            <person name="Chiriac C."/>
            <person name="Salcher M."/>
            <person name="Ghai R."/>
            <person name="Kavagutti S V."/>
        </authorList>
    </citation>
    <scope>NUCLEOTIDE SEQUENCE</scope>
</reference>
<dbReference type="Pfam" id="PF13411">
    <property type="entry name" value="MerR_1"/>
    <property type="match status" value="1"/>
</dbReference>
<dbReference type="SUPFAM" id="SSF52242">
    <property type="entry name" value="Cobalamin (vitamin B12)-binding domain"/>
    <property type="match status" value="1"/>
</dbReference>
<dbReference type="Pfam" id="PF02607">
    <property type="entry name" value="B12-binding_2"/>
    <property type="match status" value="1"/>
</dbReference>
<dbReference type="InterPro" id="IPR006158">
    <property type="entry name" value="Cobalamin-bd"/>
</dbReference>
<organism evidence="7">
    <name type="scientific">freshwater metagenome</name>
    <dbReference type="NCBI Taxonomy" id="449393"/>
    <lineage>
        <taxon>unclassified sequences</taxon>
        <taxon>metagenomes</taxon>
        <taxon>ecological metagenomes</taxon>
    </lineage>
</organism>